<keyword evidence="4" id="KW-1185">Reference proteome</keyword>
<sequence>MGIEVWAFTALIVILAVYLLPFLVRRREMTGRANVQDRYSAELRVLATGVAAPERDGTCESSGHAELFRRRPKVRAMNRPAVRNVRAVRVERELIHVRKTHDQARERRRVAASHRAVVASVLLGVALGAWVLGLLTALPWWPALVPTVLLGASMTAGRRAAMASAAADKRERRRIAELERELMGLTGRRPAVPVVASSRADGVPRESARAAESASSAEPAAGADSAAVSSVRASLPEILQELRAENAERERARASARAEAAQAAEAVAQEAARPARREGRAQAAEQLEAERHEAEREEHRRRRGDEARRERAEAAARAGSARGPQPVEPAESAVSPGSAGGGDSEFRSAVGSFEAVSPAWSQIVPDGQQDEAGEGAPAIERSTPRHSTASGSAASRLAASSASAAGRRHEESSAEGSARQASSAASGEGRWSLSAESAESVAARAAARTRTEGAAAQHSDGARPSERATEEAGRSASGAGAGGGAARRSIKKEALAAFPDKSVVKEPATATPPQGWRPIKVPAPTYTLAARAPKRVFADPVVDEGASAPVPARPQAVRTFTAPDFTEQDFHPIDLDAILERRRAAGE</sequence>
<feature type="compositionally biased region" description="Low complexity" evidence="1">
    <location>
        <begin position="414"/>
        <end position="456"/>
    </location>
</feature>
<keyword evidence="2" id="KW-1133">Transmembrane helix</keyword>
<feature type="compositionally biased region" description="Basic and acidic residues" evidence="1">
    <location>
        <begin position="288"/>
        <end position="314"/>
    </location>
</feature>
<organism evidence="3 4">
    <name type="scientific">Actinomyces bowdenii</name>
    <dbReference type="NCBI Taxonomy" id="131109"/>
    <lineage>
        <taxon>Bacteria</taxon>
        <taxon>Bacillati</taxon>
        <taxon>Actinomycetota</taxon>
        <taxon>Actinomycetes</taxon>
        <taxon>Actinomycetales</taxon>
        <taxon>Actinomycetaceae</taxon>
        <taxon>Actinomyces</taxon>
    </lineage>
</organism>
<feature type="region of interest" description="Disordered" evidence="1">
    <location>
        <begin position="193"/>
        <end position="228"/>
    </location>
</feature>
<feature type="compositionally biased region" description="Low complexity" evidence="1">
    <location>
        <begin position="255"/>
        <end position="272"/>
    </location>
</feature>
<dbReference type="OrthoDB" id="3260885at2"/>
<proteinExistence type="predicted"/>
<evidence type="ECO:0000256" key="1">
    <source>
        <dbReference type="SAM" id="MobiDB-lite"/>
    </source>
</evidence>
<comment type="caution">
    <text evidence="3">The sequence shown here is derived from an EMBL/GenBank/DDBJ whole genome shotgun (WGS) entry which is preliminary data.</text>
</comment>
<dbReference type="RefSeq" id="WP_124933888.1">
    <property type="nucleotide sequence ID" value="NZ_RQZC01000010.1"/>
</dbReference>
<evidence type="ECO:0000313" key="3">
    <source>
        <dbReference type="EMBL" id="RRD29200.1"/>
    </source>
</evidence>
<feature type="compositionally biased region" description="Low complexity" evidence="1">
    <location>
        <begin position="387"/>
        <end position="405"/>
    </location>
</feature>
<feature type="region of interest" description="Disordered" evidence="1">
    <location>
        <begin position="249"/>
        <end position="488"/>
    </location>
</feature>
<protein>
    <submittedName>
        <fullName evidence="3">Uncharacterized protein</fullName>
    </submittedName>
</protein>
<reference evidence="3 4" key="1">
    <citation type="submission" date="2018-11" db="EMBL/GenBank/DDBJ databases">
        <title>Genomes From Bacteria Associated with the Canine Oral Cavity: a Test Case for Automated Genome-Based Taxonomic Assignment.</title>
        <authorList>
            <person name="Coil D.A."/>
            <person name="Jospin G."/>
            <person name="Darling A.E."/>
            <person name="Wallis C."/>
            <person name="Davis I.J."/>
            <person name="Harris S."/>
            <person name="Eisen J.A."/>
            <person name="Holcombe L.J."/>
            <person name="O'Flynn C."/>
        </authorList>
    </citation>
    <scope>NUCLEOTIDE SEQUENCE [LARGE SCALE GENOMIC DNA]</scope>
    <source>
        <strain evidence="3 4">OH5050</strain>
    </source>
</reference>
<dbReference type="EMBL" id="RQZC01000010">
    <property type="protein sequence ID" value="RRD29200.1"/>
    <property type="molecule type" value="Genomic_DNA"/>
</dbReference>
<feature type="transmembrane region" description="Helical" evidence="2">
    <location>
        <begin position="116"/>
        <end position="141"/>
    </location>
</feature>
<feature type="compositionally biased region" description="Low complexity" evidence="1">
    <location>
        <begin position="210"/>
        <end position="228"/>
    </location>
</feature>
<keyword evidence="2" id="KW-0472">Membrane</keyword>
<keyword evidence="2" id="KW-0812">Transmembrane</keyword>
<name>A0A3P1V6S9_9ACTO</name>
<feature type="compositionally biased region" description="Basic and acidic residues" evidence="1">
    <location>
        <begin position="460"/>
        <end position="473"/>
    </location>
</feature>
<dbReference type="AlphaFoldDB" id="A0A3P1V6S9"/>
<accession>A0A3P1V6S9</accession>
<feature type="transmembrane region" description="Helical" evidence="2">
    <location>
        <begin position="6"/>
        <end position="24"/>
    </location>
</feature>
<gene>
    <name evidence="3" type="ORF">EII10_07540</name>
</gene>
<evidence type="ECO:0000313" key="4">
    <source>
        <dbReference type="Proteomes" id="UP000271272"/>
    </source>
</evidence>
<evidence type="ECO:0000256" key="2">
    <source>
        <dbReference type="SAM" id="Phobius"/>
    </source>
</evidence>
<dbReference type="Proteomes" id="UP000271272">
    <property type="component" value="Unassembled WGS sequence"/>
</dbReference>